<name>A0A0J7ABC7_9ACTN</name>
<reference evidence="2 3" key="1">
    <citation type="submission" date="2015-06" db="EMBL/GenBank/DDBJ databases">
        <title>Recapitulation of the evolution of biosynthetic gene clusters reveals hidden chemical diversity on bacterial genomes.</title>
        <authorList>
            <person name="Cruz-Morales P."/>
            <person name="Martinez-Guerrero C."/>
            <person name="Morales-Escalante M.A."/>
            <person name="Yanez-Guerra L.A."/>
            <person name="Kopp J.F."/>
            <person name="Feldmann J."/>
            <person name="Ramos-Aboites H.E."/>
            <person name="Barona-Gomez F."/>
        </authorList>
    </citation>
    <scope>NUCLEOTIDE SEQUENCE [LARGE SCALE GENOMIC DNA]</scope>
    <source>
        <strain evidence="2 3">ATCC 31245</strain>
    </source>
</reference>
<keyword evidence="3" id="KW-1185">Reference proteome</keyword>
<dbReference type="OrthoDB" id="9102188at2"/>
<feature type="chain" id="PRO_5005285693" evidence="1">
    <location>
        <begin position="23"/>
        <end position="203"/>
    </location>
</feature>
<feature type="signal peptide" evidence="1">
    <location>
        <begin position="1"/>
        <end position="22"/>
    </location>
</feature>
<keyword evidence="1" id="KW-0732">Signal</keyword>
<keyword evidence="2" id="KW-0449">Lipoprotein</keyword>
<evidence type="ECO:0000313" key="3">
    <source>
        <dbReference type="Proteomes" id="UP000035932"/>
    </source>
</evidence>
<dbReference type="EMBL" id="LFML01000126">
    <property type="protein sequence ID" value="KMO94541.1"/>
    <property type="molecule type" value="Genomic_DNA"/>
</dbReference>
<sequence>MRLTYVLPLPVVALTVAVSALAGCGSTNSPAPPRASVAVTAPVPAESNPAGDIPDNQAYVTYRSAPGSFTLKVPEGWSRTDAANGDVTFTDKLNRIAIHISTAAAPATAQSVNASVVPALHGQVPGFTAGKTTTVTRPAGQAVLFTYQGAGPADPVTGKAVRDAFERYAFFHAGHETALTLSGPVGADNVDPWRTVTDSLRWQ</sequence>
<gene>
    <name evidence="2" type="ORF">ACS04_28400</name>
</gene>
<evidence type="ECO:0000313" key="2">
    <source>
        <dbReference type="EMBL" id="KMO94541.1"/>
    </source>
</evidence>
<accession>A0A0J7ABC7</accession>
<dbReference type="Proteomes" id="UP000035932">
    <property type="component" value="Unassembled WGS sequence"/>
</dbReference>
<proteinExistence type="predicted"/>
<dbReference type="PROSITE" id="PS51257">
    <property type="entry name" value="PROKAR_LIPOPROTEIN"/>
    <property type="match status" value="1"/>
</dbReference>
<dbReference type="AlphaFoldDB" id="A0A0J7ABC7"/>
<dbReference type="STRING" id="66430.ACS04_28400"/>
<protein>
    <submittedName>
        <fullName evidence="2">Lipoprotein</fullName>
    </submittedName>
</protein>
<comment type="caution">
    <text evidence="2">The sequence shown here is derived from an EMBL/GenBank/DDBJ whole genome shotgun (WGS) entry which is preliminary data.</text>
</comment>
<evidence type="ECO:0000256" key="1">
    <source>
        <dbReference type="SAM" id="SignalP"/>
    </source>
</evidence>
<dbReference type="PATRIC" id="fig|66430.4.peg.1333"/>
<dbReference type="RefSeq" id="WP_048479650.1">
    <property type="nucleotide sequence ID" value="NZ_JBIRUD010000001.1"/>
</dbReference>
<organism evidence="2 3">
    <name type="scientific">Streptomyces roseus</name>
    <dbReference type="NCBI Taxonomy" id="66430"/>
    <lineage>
        <taxon>Bacteria</taxon>
        <taxon>Bacillati</taxon>
        <taxon>Actinomycetota</taxon>
        <taxon>Actinomycetes</taxon>
        <taxon>Kitasatosporales</taxon>
        <taxon>Streptomycetaceae</taxon>
        <taxon>Streptomyces</taxon>
    </lineage>
</organism>